<keyword evidence="3" id="KW-1185">Reference proteome</keyword>
<dbReference type="InterPro" id="IPR001584">
    <property type="entry name" value="Integrase_cat-core"/>
</dbReference>
<dbReference type="InterPro" id="IPR012337">
    <property type="entry name" value="RNaseH-like_sf"/>
</dbReference>
<dbReference type="GO" id="GO:0003676">
    <property type="term" value="F:nucleic acid binding"/>
    <property type="evidence" value="ECO:0007669"/>
    <property type="project" value="InterPro"/>
</dbReference>
<dbReference type="SUPFAM" id="SSF53098">
    <property type="entry name" value="Ribonuclease H-like"/>
    <property type="match status" value="1"/>
</dbReference>
<dbReference type="PANTHER" id="PTHR35004:SF7">
    <property type="entry name" value="INTEGRASE PROTEIN"/>
    <property type="match status" value="1"/>
</dbReference>
<name>A0A078M6A9_9STAP</name>
<dbReference type="NCBIfam" id="NF033546">
    <property type="entry name" value="transpos_IS21"/>
    <property type="match status" value="1"/>
</dbReference>
<evidence type="ECO:0000313" key="3">
    <source>
        <dbReference type="Proteomes" id="UP000044136"/>
    </source>
</evidence>
<dbReference type="InterPro" id="IPR036397">
    <property type="entry name" value="RNaseH_sf"/>
</dbReference>
<dbReference type="GO" id="GO:0015074">
    <property type="term" value="P:DNA integration"/>
    <property type="evidence" value="ECO:0007669"/>
    <property type="project" value="InterPro"/>
</dbReference>
<dbReference type="OrthoDB" id="92877at2"/>
<gene>
    <name evidence="2" type="ORF">BN1048_01935</name>
</gene>
<dbReference type="PROSITE" id="PS50994">
    <property type="entry name" value="INTEGRASE"/>
    <property type="match status" value="1"/>
</dbReference>
<organism evidence="2 3">
    <name type="scientific">Jeotgalicoccus saudimassiliensis</name>
    <dbReference type="NCBI Taxonomy" id="1461582"/>
    <lineage>
        <taxon>Bacteria</taxon>
        <taxon>Bacillati</taxon>
        <taxon>Bacillota</taxon>
        <taxon>Bacilli</taxon>
        <taxon>Bacillales</taxon>
        <taxon>Staphylococcaceae</taxon>
        <taxon>Jeotgalicoccus</taxon>
    </lineage>
</organism>
<accession>A0A078M6A9</accession>
<dbReference type="PANTHER" id="PTHR35004">
    <property type="entry name" value="TRANSPOSASE RV3428C-RELATED"/>
    <property type="match status" value="1"/>
</dbReference>
<sequence>MLAMSDINCIKHLRNTKGLSISEIQKTLGINWRTAKKYADEDQLPESKRNRKSGMMYEEQWGEIVSSWLFEDRRLKRKLRRNKKQIFEELTTHGFKGSYRTVCYFIDEWKNSHSEDSHDKGYDRLEHPPGEAQVDFGVMETVKDGAFVDVHTLVMSFPYSNTAFAVPLPGENQECFLHGLKILFEQCGGVPKQIRIDNLTPAVKKIRSKFGDAELTDAFIQFQNHYGFDVQVCNPRSGHEKGSVENKVGYVRYNFFSASPVMESFETLTDRLRKQLIQDRTRLHYEKNVLISVLWQDEFKYLLHLATAAYPVFKEMEVKVNKYNEVTLDQTRIHIPKAANYPRLYLILTWDRYKAVTEDGEILIDDYRPYMNKRRAIPWHTVVKEWIRKPRVVPYSRYAKYLPVRIKDYLIVEDLSLRKERLNALANLLVTRDMQSINQEFYELFQNKTDDAYGVDWASYDSLAPSDAGVLTYE</sequence>
<protein>
    <submittedName>
        <fullName evidence="2">Integrase core domain protein</fullName>
    </submittedName>
</protein>
<proteinExistence type="predicted"/>
<dbReference type="HOGENOM" id="CLU_020626_2_1_9"/>
<reference evidence="2 3" key="1">
    <citation type="submission" date="2014-07" db="EMBL/GenBank/DDBJ databases">
        <authorList>
            <person name="Urmite Genomes Urmite Genomes"/>
        </authorList>
    </citation>
    <scope>NUCLEOTIDE SEQUENCE [LARGE SCALE GENOMIC DNA]</scope>
    <source>
        <strain evidence="2 3">13MG44_air</strain>
    </source>
</reference>
<dbReference type="STRING" id="1461582.BN1048_01935"/>
<dbReference type="AlphaFoldDB" id="A0A078M6A9"/>
<dbReference type="RefSeq" id="WP_035810658.1">
    <property type="nucleotide sequence ID" value="NZ_CCSE01000001.1"/>
</dbReference>
<evidence type="ECO:0000259" key="1">
    <source>
        <dbReference type="PROSITE" id="PS50994"/>
    </source>
</evidence>
<dbReference type="Proteomes" id="UP000044136">
    <property type="component" value="Unassembled WGS sequence"/>
</dbReference>
<evidence type="ECO:0000313" key="2">
    <source>
        <dbReference type="EMBL" id="CEA02978.1"/>
    </source>
</evidence>
<feature type="domain" description="Integrase catalytic" evidence="1">
    <location>
        <begin position="124"/>
        <end position="306"/>
    </location>
</feature>
<dbReference type="Gene3D" id="3.30.420.10">
    <property type="entry name" value="Ribonuclease H-like superfamily/Ribonuclease H"/>
    <property type="match status" value="1"/>
</dbReference>
<dbReference type="EMBL" id="CCSE01000001">
    <property type="protein sequence ID" value="CEA02978.1"/>
    <property type="molecule type" value="Genomic_DNA"/>
</dbReference>
<dbReference type="eggNOG" id="COG4584">
    <property type="taxonomic scope" value="Bacteria"/>
</dbReference>